<proteinExistence type="predicted"/>
<accession>A0ABT3VIC2</accession>
<protein>
    <submittedName>
        <fullName evidence="1">Uncharacterized protein</fullName>
    </submittedName>
</protein>
<evidence type="ECO:0000313" key="1">
    <source>
        <dbReference type="EMBL" id="MCX4238410.1"/>
    </source>
</evidence>
<gene>
    <name evidence="1" type="ORF">K3769_37700</name>
</gene>
<organism evidence="1 2">
    <name type="scientific">Streptomyces ortus</name>
    <dbReference type="NCBI Taxonomy" id="2867268"/>
    <lineage>
        <taxon>Bacteria</taxon>
        <taxon>Bacillati</taxon>
        <taxon>Actinomycetota</taxon>
        <taxon>Actinomycetes</taxon>
        <taxon>Kitasatosporales</taxon>
        <taxon>Streptomycetaceae</taxon>
        <taxon>Streptomyces</taxon>
    </lineage>
</organism>
<evidence type="ECO:0000313" key="2">
    <source>
        <dbReference type="Proteomes" id="UP001165590"/>
    </source>
</evidence>
<keyword evidence="2" id="KW-1185">Reference proteome</keyword>
<dbReference type="RefSeq" id="WP_267030703.1">
    <property type="nucleotide sequence ID" value="NZ_JAIFZO010000002.1"/>
</dbReference>
<dbReference type="Proteomes" id="UP001165590">
    <property type="component" value="Unassembled WGS sequence"/>
</dbReference>
<sequence>MRTFSEAATGFPSLLFTAALVVVLGFWLLVAGWAVRADSFDPDADLAPGA</sequence>
<reference evidence="1" key="1">
    <citation type="journal article" date="2022" name="bioRxiv">
        <title>Discovery and biosynthetic assessment of Streptomyces ortus sp nov. isolated from a deep-sea sponge.</title>
        <authorList>
            <person name="Williams S.E."/>
        </authorList>
    </citation>
    <scope>NUCLEOTIDE SEQUENCE</scope>
    <source>
        <strain evidence="1">A15ISP2-DRY2</strain>
    </source>
</reference>
<comment type="caution">
    <text evidence="1">The sequence shown here is derived from an EMBL/GenBank/DDBJ whole genome shotgun (WGS) entry which is preliminary data.</text>
</comment>
<dbReference type="EMBL" id="JAIFZO010000002">
    <property type="protein sequence ID" value="MCX4238410.1"/>
    <property type="molecule type" value="Genomic_DNA"/>
</dbReference>
<name>A0ABT3VIC2_9ACTN</name>